<gene>
    <name evidence="5" type="ORF">QO011_005057</name>
</gene>
<evidence type="ECO:0000313" key="6">
    <source>
        <dbReference type="Proteomes" id="UP001242480"/>
    </source>
</evidence>
<dbReference type="EMBL" id="JAUSVX010000010">
    <property type="protein sequence ID" value="MDQ0472030.1"/>
    <property type="molecule type" value="Genomic_DNA"/>
</dbReference>
<comment type="similarity">
    <text evidence="2">Belongs to the amidase family.</text>
</comment>
<evidence type="ECO:0000256" key="3">
    <source>
        <dbReference type="ARBA" id="ARBA00021874"/>
    </source>
</evidence>
<dbReference type="Pfam" id="PF01425">
    <property type="entry name" value="Amidase"/>
    <property type="match status" value="1"/>
</dbReference>
<comment type="caution">
    <text evidence="5">The sequence shown here is derived from an EMBL/GenBank/DDBJ whole genome shotgun (WGS) entry which is preliminary data.</text>
</comment>
<accession>A0ABU0JCL3</accession>
<name>A0ABU0JCL3_9HYPH</name>
<dbReference type="PANTHER" id="PTHR11895">
    <property type="entry name" value="TRANSAMIDASE"/>
    <property type="match status" value="1"/>
</dbReference>
<dbReference type="GO" id="GO:0050567">
    <property type="term" value="F:glutaminyl-tRNA synthase (glutamine-hydrolyzing) activity"/>
    <property type="evidence" value="ECO:0007669"/>
    <property type="project" value="UniProtKB-EC"/>
</dbReference>
<keyword evidence="5" id="KW-0436">Ligase</keyword>
<evidence type="ECO:0000313" key="5">
    <source>
        <dbReference type="EMBL" id="MDQ0472030.1"/>
    </source>
</evidence>
<dbReference type="InterPro" id="IPR023631">
    <property type="entry name" value="Amidase_dom"/>
</dbReference>
<evidence type="ECO:0000256" key="2">
    <source>
        <dbReference type="ARBA" id="ARBA00009199"/>
    </source>
</evidence>
<evidence type="ECO:0000259" key="4">
    <source>
        <dbReference type="Pfam" id="PF01425"/>
    </source>
</evidence>
<comment type="function">
    <text evidence="1">Hydrolyzes indole-3-acetamide (IAM) into indole-3-acetic acid (IAA).</text>
</comment>
<dbReference type="GO" id="GO:0050566">
    <property type="term" value="F:asparaginyl-tRNA synthase (glutamine-hydrolyzing) activity"/>
    <property type="evidence" value="ECO:0007669"/>
    <property type="project" value="UniProtKB-EC"/>
</dbReference>
<protein>
    <recommendedName>
        <fullName evidence="3">Indoleacetamide hydrolase</fullName>
    </recommendedName>
</protein>
<sequence>MMEEIGELAAALRAGRITAEALVERSLGRIARLDGALNSFVALDEAGARAAARDSDRRLAAGAPRSPLEGIPLSVKDNLHAAGLPSSWGSRAFAGFRPEGDELPVARLRAAGAVILGKTNVPELTLEGYTRNDLFGTTRNPWNPDLTPGGSSGGAAAGVAAGLVPAALGTDGGGSIRRPACHTGLVGWKPSIGHLPRLDGFPAPLADFETVGTLTRSVGDAILLDAAMAGPDPRDRRSLLAAAPQPAGERLRIAYIPRFGTAPVDPVVAAAVEGFALALERDGHAVREQAVFFDLDDAARIWHVVSRAGVAWLMDRPGSRLPEEAGAAVQAMAADGRALAAADYCDALERTARLRRRCAELFATSDLVLTPTAAALPWPAETPYPREIAGRPAGPRDHAVFTGWVNIAGVPAVSLPVGLSATGLPIGAQLAAGFAADAWLLEFAREAERMRPAPPLPTVQAVS</sequence>
<dbReference type="PROSITE" id="PS00571">
    <property type="entry name" value="AMIDASES"/>
    <property type="match status" value="1"/>
</dbReference>
<dbReference type="InterPro" id="IPR036928">
    <property type="entry name" value="AS_sf"/>
</dbReference>
<dbReference type="SUPFAM" id="SSF75304">
    <property type="entry name" value="Amidase signature (AS) enzymes"/>
    <property type="match status" value="1"/>
</dbReference>
<keyword evidence="6" id="KW-1185">Reference proteome</keyword>
<feature type="domain" description="Amidase" evidence="4">
    <location>
        <begin position="22"/>
        <end position="441"/>
    </location>
</feature>
<dbReference type="InterPro" id="IPR000120">
    <property type="entry name" value="Amidase"/>
</dbReference>
<organism evidence="5 6">
    <name type="scientific">Labrys wisconsinensis</name>
    <dbReference type="NCBI Taxonomy" id="425677"/>
    <lineage>
        <taxon>Bacteria</taxon>
        <taxon>Pseudomonadati</taxon>
        <taxon>Pseudomonadota</taxon>
        <taxon>Alphaproteobacteria</taxon>
        <taxon>Hyphomicrobiales</taxon>
        <taxon>Xanthobacteraceae</taxon>
        <taxon>Labrys</taxon>
    </lineage>
</organism>
<dbReference type="PANTHER" id="PTHR11895:SF7">
    <property type="entry name" value="GLUTAMYL-TRNA(GLN) AMIDOTRANSFERASE SUBUNIT A, MITOCHONDRIAL"/>
    <property type="match status" value="1"/>
</dbReference>
<dbReference type="Gene3D" id="3.90.1300.10">
    <property type="entry name" value="Amidase signature (AS) domain"/>
    <property type="match status" value="1"/>
</dbReference>
<proteinExistence type="inferred from homology"/>
<evidence type="ECO:0000256" key="1">
    <source>
        <dbReference type="ARBA" id="ARBA00003871"/>
    </source>
</evidence>
<dbReference type="Proteomes" id="UP001242480">
    <property type="component" value="Unassembled WGS sequence"/>
</dbReference>
<dbReference type="InterPro" id="IPR020556">
    <property type="entry name" value="Amidase_CS"/>
</dbReference>
<reference evidence="5 6" key="1">
    <citation type="submission" date="2023-07" db="EMBL/GenBank/DDBJ databases">
        <title>Genomic Encyclopedia of Type Strains, Phase IV (KMG-IV): sequencing the most valuable type-strain genomes for metagenomic binning, comparative biology and taxonomic classification.</title>
        <authorList>
            <person name="Goeker M."/>
        </authorList>
    </citation>
    <scope>NUCLEOTIDE SEQUENCE [LARGE SCALE GENOMIC DNA]</scope>
    <source>
        <strain evidence="5 6">DSM 19619</strain>
    </source>
</reference>